<evidence type="ECO:0000256" key="1">
    <source>
        <dbReference type="PROSITE-ProRule" id="PRU00023"/>
    </source>
</evidence>
<dbReference type="EMBL" id="HG735534">
    <property type="protein sequence ID" value="CDJ36085.1"/>
    <property type="molecule type" value="Genomic_DNA"/>
</dbReference>
<proteinExistence type="predicted"/>
<gene>
    <name evidence="2" type="ORF">EMH_0032130</name>
</gene>
<dbReference type="InterPro" id="IPR036770">
    <property type="entry name" value="Ankyrin_rpt-contain_sf"/>
</dbReference>
<name>U6KDI4_9EIME</name>
<dbReference type="InterPro" id="IPR002110">
    <property type="entry name" value="Ankyrin_rpt"/>
</dbReference>
<reference evidence="2" key="1">
    <citation type="submission" date="2013-10" db="EMBL/GenBank/DDBJ databases">
        <title>Genomic analysis of the causative agents of coccidiosis in chickens.</title>
        <authorList>
            <person name="Reid A.J."/>
            <person name="Blake D."/>
            <person name="Billington K."/>
            <person name="Browne H."/>
            <person name="Dunn M."/>
            <person name="Hung S."/>
            <person name="Kawahara F."/>
            <person name="Miranda-Saavedra D."/>
            <person name="Mourier T."/>
            <person name="Nagra H."/>
            <person name="Otto T.D."/>
            <person name="Rawlings N."/>
            <person name="Sanchez A."/>
            <person name="Sanders M."/>
            <person name="Subramaniam C."/>
            <person name="Tay Y."/>
            <person name="Dear P."/>
            <person name="Doerig C."/>
            <person name="Gruber A."/>
            <person name="Parkinson J."/>
            <person name="Shirley M."/>
            <person name="Wan K.L."/>
            <person name="Berriman M."/>
            <person name="Tomley F."/>
            <person name="Pain A."/>
        </authorList>
    </citation>
    <scope>NUCLEOTIDE SEQUENCE [LARGE SCALE GENOMIC DNA]</scope>
    <source>
        <strain evidence="2">Houghton</strain>
    </source>
</reference>
<keyword evidence="3" id="KW-1185">Reference proteome</keyword>
<dbReference type="PROSITE" id="PS50088">
    <property type="entry name" value="ANK_REPEAT"/>
    <property type="match status" value="1"/>
</dbReference>
<dbReference type="AlphaFoldDB" id="U6KDI4"/>
<dbReference type="RefSeq" id="XP_037878374.1">
    <property type="nucleotide sequence ID" value="XM_038022520.1"/>
</dbReference>
<dbReference type="PROSITE" id="PS50297">
    <property type="entry name" value="ANK_REP_REGION"/>
    <property type="match status" value="1"/>
</dbReference>
<dbReference type="OrthoDB" id="194358at2759"/>
<sequence>MQSAVVSSSRIIADVLPDIICITQGEDATRTAQYWDLVHARGRVAYFISTRSLQKVLKPIVKLGSADAAAQVLLEDAHIAALRAHEPCGELKQQQQQRQRQPQRRHVARPPIPLSHTLLELMCGSRPTHLRLLQNGAVTAYVGIDVSQRALHLAREACRRQLSAGEPPNSGASFAGAAQESAARASAAGPLAKTAACVHEVLGSCTLLRHDCRMLSEELPLLQSRFILLVAGLDDIIARSTTDNTDARGPCDEALLQVLHSAAFALPVGGTLLLLEPMKHFPELLLSLYKALQHPVLCCRLLLCEAAELVGPSRDVFLLRLRRHTDASECMRALEKFHATDVARLATRKPFRRGLQGALEAPQAVQHAMPLCYRLSLVQQAKELSFLLCQVQDIEGATMSEEQELEPNMDKSRYQVNCSGNSNTTTVSPLHAAVAAGNPQLVDLLIRHGAQPTGGLFEDPLSVAADMLLQEAVTAGLSLPEDLNCTGSSSTGVRPSAATGVACAKQQSLLRSIILLSWVEGQMSALMGGPICGCCCCKKDDFLQTAAGVPPVSSLIWPIGDPLEAFSGGHPQDFTEAAVH</sequence>
<feature type="repeat" description="ANK" evidence="1">
    <location>
        <begin position="425"/>
        <end position="451"/>
    </location>
</feature>
<evidence type="ECO:0000313" key="2">
    <source>
        <dbReference type="EMBL" id="CDJ36085.1"/>
    </source>
</evidence>
<dbReference type="Proteomes" id="UP000030744">
    <property type="component" value="Unassembled WGS sequence"/>
</dbReference>
<keyword evidence="1" id="KW-0040">ANK repeat</keyword>
<protein>
    <submittedName>
        <fullName evidence="2">Uncharacterized protein</fullName>
    </submittedName>
</protein>
<dbReference type="SUPFAM" id="SSF53335">
    <property type="entry name" value="S-adenosyl-L-methionine-dependent methyltransferases"/>
    <property type="match status" value="1"/>
</dbReference>
<dbReference type="GeneID" id="60403947"/>
<organism evidence="2 3">
    <name type="scientific">Eimeria mitis</name>
    <dbReference type="NCBI Taxonomy" id="44415"/>
    <lineage>
        <taxon>Eukaryota</taxon>
        <taxon>Sar</taxon>
        <taxon>Alveolata</taxon>
        <taxon>Apicomplexa</taxon>
        <taxon>Conoidasida</taxon>
        <taxon>Coccidia</taxon>
        <taxon>Eucoccidiorida</taxon>
        <taxon>Eimeriorina</taxon>
        <taxon>Eimeriidae</taxon>
        <taxon>Eimeria</taxon>
    </lineage>
</organism>
<accession>U6KDI4</accession>
<dbReference type="Gene3D" id="1.25.40.20">
    <property type="entry name" value="Ankyrin repeat-containing domain"/>
    <property type="match status" value="1"/>
</dbReference>
<reference evidence="2" key="2">
    <citation type="submission" date="2013-10" db="EMBL/GenBank/DDBJ databases">
        <authorList>
            <person name="Aslett M."/>
        </authorList>
    </citation>
    <scope>NUCLEOTIDE SEQUENCE [LARGE SCALE GENOMIC DNA]</scope>
    <source>
        <strain evidence="2">Houghton</strain>
    </source>
</reference>
<evidence type="ECO:0000313" key="3">
    <source>
        <dbReference type="Proteomes" id="UP000030744"/>
    </source>
</evidence>
<dbReference type="VEuPathDB" id="ToxoDB:EMH_0032130"/>
<dbReference type="InterPro" id="IPR029063">
    <property type="entry name" value="SAM-dependent_MTases_sf"/>
</dbReference>
<dbReference type="Gene3D" id="3.40.50.150">
    <property type="entry name" value="Vaccinia Virus protein VP39"/>
    <property type="match status" value="1"/>
</dbReference>